<reference evidence="1" key="2">
    <citation type="submission" date="2018-08" db="EMBL/GenBank/DDBJ databases">
        <authorList>
            <consortium name="NCBI Pathogen Detection Project"/>
        </authorList>
    </citation>
    <scope>NUCLEOTIDE SEQUENCE</scope>
    <source>
        <strain evidence="1">SL1_122</strain>
    </source>
</reference>
<accession>A0A703WRU7</accession>
<feature type="non-terminal residue" evidence="1">
    <location>
        <position position="1"/>
    </location>
</feature>
<dbReference type="EMBL" id="DAAMPY010000111">
    <property type="protein sequence ID" value="HAC7696969.1"/>
    <property type="molecule type" value="Genomic_DNA"/>
</dbReference>
<proteinExistence type="predicted"/>
<organism evidence="1">
    <name type="scientific">Salmonella enterica</name>
    <name type="common">Salmonella choleraesuis</name>
    <dbReference type="NCBI Taxonomy" id="28901"/>
    <lineage>
        <taxon>Bacteria</taxon>
        <taxon>Pseudomonadati</taxon>
        <taxon>Pseudomonadota</taxon>
        <taxon>Gammaproteobacteria</taxon>
        <taxon>Enterobacterales</taxon>
        <taxon>Enterobacteriaceae</taxon>
        <taxon>Salmonella</taxon>
    </lineage>
</organism>
<gene>
    <name evidence="1" type="ORF">G0F18_22230</name>
</gene>
<sequence length="25" mass="2925">LEQFLTQIKAIDDLVKSFDELDTEN</sequence>
<protein>
    <submittedName>
        <fullName evidence="1">2-keto-3-deoxy-D-manno-octulosonate-8-phosphate synthase</fullName>
    </submittedName>
</protein>
<evidence type="ECO:0000313" key="1">
    <source>
        <dbReference type="EMBL" id="HAC7696969.1"/>
    </source>
</evidence>
<dbReference type="AlphaFoldDB" id="A0A703WRU7"/>
<comment type="caution">
    <text evidence="1">The sequence shown here is derived from an EMBL/GenBank/DDBJ whole genome shotgun (WGS) entry which is preliminary data.</text>
</comment>
<name>A0A703WRU7_SALER</name>
<reference evidence="1" key="1">
    <citation type="journal article" date="2018" name="Genome Biol.">
        <title>SKESA: strategic k-mer extension for scrupulous assemblies.</title>
        <authorList>
            <person name="Souvorov A."/>
            <person name="Agarwala R."/>
            <person name="Lipman D.J."/>
        </authorList>
    </citation>
    <scope>NUCLEOTIDE SEQUENCE</scope>
    <source>
        <strain evidence="1">SL1_122</strain>
    </source>
</reference>